<evidence type="ECO:0000313" key="1">
    <source>
        <dbReference type="EMBL" id="ALI99183.1"/>
    </source>
</evidence>
<evidence type="ECO:0008006" key="3">
    <source>
        <dbReference type="Google" id="ProtNLM"/>
    </source>
</evidence>
<dbReference type="InterPro" id="IPR002763">
    <property type="entry name" value="DUF72"/>
</dbReference>
<reference evidence="1 2" key="1">
    <citation type="submission" date="2015-08" db="EMBL/GenBank/DDBJ databases">
        <title>Complete genome sequence of Rufibacter tibetensis strain 1351t, a radiation-resistant bacterium from tibet plateau.</title>
        <authorList>
            <person name="Dai J."/>
        </authorList>
    </citation>
    <scope>NUCLEOTIDE SEQUENCE [LARGE SCALE GENOMIC DNA]</scope>
    <source>
        <strain evidence="1 2">1351</strain>
    </source>
</reference>
<evidence type="ECO:0000313" key="2">
    <source>
        <dbReference type="Proteomes" id="UP000061382"/>
    </source>
</evidence>
<dbReference type="SUPFAM" id="SSF117396">
    <property type="entry name" value="TM1631-like"/>
    <property type="match status" value="1"/>
</dbReference>
<dbReference type="AlphaFoldDB" id="A0A0P0CV45"/>
<dbReference type="Gene3D" id="3.20.20.410">
    <property type="entry name" value="Protein of unknown function UPF0759"/>
    <property type="match status" value="1"/>
</dbReference>
<dbReference type="KEGG" id="rti:DC20_09595"/>
<dbReference type="PANTHER" id="PTHR30348:SF9">
    <property type="entry name" value="UPF0759 PROTEIN YECE"/>
    <property type="match status" value="1"/>
</dbReference>
<name>A0A0P0CV45_9BACT</name>
<dbReference type="InterPro" id="IPR036520">
    <property type="entry name" value="UPF0759_sf"/>
</dbReference>
<dbReference type="Proteomes" id="UP000061382">
    <property type="component" value="Chromosome"/>
</dbReference>
<dbReference type="RefSeq" id="WP_062543636.1">
    <property type="nucleotide sequence ID" value="NZ_CP012643.1"/>
</dbReference>
<proteinExistence type="predicted"/>
<gene>
    <name evidence="1" type="ORF">DC20_09595</name>
</gene>
<protein>
    <recommendedName>
        <fullName evidence="3">DUF72 domain-containing protein</fullName>
    </recommendedName>
</protein>
<accession>A0A0P0CV45</accession>
<organism evidence="1 2">
    <name type="scientific">Rufibacter tibetensis</name>
    <dbReference type="NCBI Taxonomy" id="512763"/>
    <lineage>
        <taxon>Bacteria</taxon>
        <taxon>Pseudomonadati</taxon>
        <taxon>Bacteroidota</taxon>
        <taxon>Cytophagia</taxon>
        <taxon>Cytophagales</taxon>
        <taxon>Hymenobacteraceae</taxon>
        <taxon>Rufibacter</taxon>
    </lineage>
</organism>
<dbReference type="OrthoDB" id="9780310at2"/>
<dbReference type="EMBL" id="CP012643">
    <property type="protein sequence ID" value="ALI99183.1"/>
    <property type="molecule type" value="Genomic_DNA"/>
</dbReference>
<sequence>MDFGRLPDISKVDFSLPQDHPATQQILARSQRPTRPSFYLGCPTWSNKPWIGSYYPAGAQDAQLLYWYARQFNTLEMNTTHYRIPDASAIHRWRQAVPTGFVFCPKLPQIISHDQLLQNVGEPTKLFCDAILGLGPSLGMAFLQLPPFFGPDEWPLLEKFLLHFPKEVPLAVELRHENWFKESKVTQKAFETLAERQITTIITDVAGRRDVLHMRLTTSTAMIRFNGHGLVPSDYTRLQAWADRLHQWLEQGLHTVYFFMHQKDILDAPPALVYLMEELDKRTGFQLPRPQKVQQFIQGQLF</sequence>
<dbReference type="Pfam" id="PF01904">
    <property type="entry name" value="DUF72"/>
    <property type="match status" value="1"/>
</dbReference>
<keyword evidence="2" id="KW-1185">Reference proteome</keyword>
<dbReference type="PANTHER" id="PTHR30348">
    <property type="entry name" value="UNCHARACTERIZED PROTEIN YECE"/>
    <property type="match status" value="1"/>
</dbReference>
<dbReference type="PATRIC" id="fig|512763.3.peg.2118"/>